<feature type="compositionally biased region" description="Polar residues" evidence="6">
    <location>
        <begin position="451"/>
        <end position="460"/>
    </location>
</feature>
<dbReference type="Gene3D" id="2.60.40.10">
    <property type="entry name" value="Immunoglobulins"/>
    <property type="match status" value="1"/>
</dbReference>
<dbReference type="GO" id="GO:0030596">
    <property type="term" value="F:alpha-L-rhamnosidase activity"/>
    <property type="evidence" value="ECO:0007669"/>
    <property type="project" value="UniProtKB-EC"/>
</dbReference>
<dbReference type="OrthoDB" id="9761045at2"/>
<evidence type="ECO:0000256" key="5">
    <source>
        <dbReference type="ARBA" id="ARBA00023326"/>
    </source>
</evidence>
<feature type="signal peptide" evidence="7">
    <location>
        <begin position="1"/>
        <end position="24"/>
    </location>
</feature>
<dbReference type="InterPro" id="IPR013737">
    <property type="entry name" value="Bac_rhamnosid_N"/>
</dbReference>
<dbReference type="Gene3D" id="2.60.420.10">
    <property type="entry name" value="Maltose phosphorylase, domain 3"/>
    <property type="match status" value="1"/>
</dbReference>
<evidence type="ECO:0000313" key="10">
    <source>
        <dbReference type="Proteomes" id="UP000294927"/>
    </source>
</evidence>
<dbReference type="Pfam" id="PF17390">
    <property type="entry name" value="Bac_rhamnosid_C"/>
    <property type="match status" value="1"/>
</dbReference>
<dbReference type="EMBL" id="SOCP01000003">
    <property type="protein sequence ID" value="TDV54907.1"/>
    <property type="molecule type" value="Genomic_DNA"/>
</dbReference>
<dbReference type="InterPro" id="IPR012341">
    <property type="entry name" value="6hp_glycosidase-like_sf"/>
</dbReference>
<dbReference type="InterPro" id="IPR008928">
    <property type="entry name" value="6-hairpin_glycosidase_sf"/>
</dbReference>
<dbReference type="SUPFAM" id="SSF49265">
    <property type="entry name" value="Fibronectin type III"/>
    <property type="match status" value="1"/>
</dbReference>
<feature type="region of interest" description="Disordered" evidence="6">
    <location>
        <begin position="442"/>
        <end position="461"/>
    </location>
</feature>
<dbReference type="Pfam" id="PF25788">
    <property type="entry name" value="Ig_Rha78A_N"/>
    <property type="match status" value="1"/>
</dbReference>
<dbReference type="InterPro" id="IPR036116">
    <property type="entry name" value="FN3_sf"/>
</dbReference>
<feature type="chain" id="PRO_5038656480" description="alpha-L-rhamnosidase" evidence="7">
    <location>
        <begin position="25"/>
        <end position="985"/>
    </location>
</feature>
<dbReference type="PANTHER" id="PTHR33307:SF6">
    <property type="entry name" value="ALPHA-RHAMNOSIDASE (EUROFUNG)-RELATED"/>
    <property type="match status" value="1"/>
</dbReference>
<accession>A0A4R7W057</accession>
<evidence type="ECO:0000259" key="8">
    <source>
        <dbReference type="PROSITE" id="PS50853"/>
    </source>
</evidence>
<dbReference type="EC" id="3.2.1.40" evidence="2"/>
<evidence type="ECO:0000313" key="9">
    <source>
        <dbReference type="EMBL" id="TDV54907.1"/>
    </source>
</evidence>
<dbReference type="Pfam" id="PF17389">
    <property type="entry name" value="Bac_rhamnosid6H"/>
    <property type="match status" value="1"/>
</dbReference>
<dbReference type="Proteomes" id="UP000294927">
    <property type="component" value="Unassembled WGS sequence"/>
</dbReference>
<dbReference type="InterPro" id="IPR035398">
    <property type="entry name" value="Bac_rhamnosid_C"/>
</dbReference>
<keyword evidence="5" id="KW-0624">Polysaccharide degradation</keyword>
<dbReference type="InterPro" id="IPR016007">
    <property type="entry name" value="Alpha_rhamnosid"/>
</dbReference>
<dbReference type="PANTHER" id="PTHR33307">
    <property type="entry name" value="ALPHA-RHAMNOSIDASE (EUROFUNG)"/>
    <property type="match status" value="1"/>
</dbReference>
<evidence type="ECO:0000256" key="3">
    <source>
        <dbReference type="ARBA" id="ARBA00022801"/>
    </source>
</evidence>
<keyword evidence="5" id="KW-0119">Carbohydrate metabolism</keyword>
<organism evidence="9 10">
    <name type="scientific">Actinophytocola oryzae</name>
    <dbReference type="NCBI Taxonomy" id="502181"/>
    <lineage>
        <taxon>Bacteria</taxon>
        <taxon>Bacillati</taxon>
        <taxon>Actinomycetota</taxon>
        <taxon>Actinomycetes</taxon>
        <taxon>Pseudonocardiales</taxon>
        <taxon>Pseudonocardiaceae</taxon>
    </lineage>
</organism>
<dbReference type="Gene3D" id="2.60.120.260">
    <property type="entry name" value="Galactose-binding domain-like"/>
    <property type="match status" value="2"/>
</dbReference>
<dbReference type="SUPFAM" id="SSF48208">
    <property type="entry name" value="Six-hairpin glycosidases"/>
    <property type="match status" value="1"/>
</dbReference>
<dbReference type="RefSeq" id="WP_133902038.1">
    <property type="nucleotide sequence ID" value="NZ_SOCP01000003.1"/>
</dbReference>
<dbReference type="AlphaFoldDB" id="A0A4R7W057"/>
<evidence type="ECO:0000256" key="6">
    <source>
        <dbReference type="SAM" id="MobiDB-lite"/>
    </source>
</evidence>
<gene>
    <name evidence="9" type="ORF">CLV71_103148</name>
</gene>
<reference evidence="9 10" key="1">
    <citation type="submission" date="2019-03" db="EMBL/GenBank/DDBJ databases">
        <title>Genomic Encyclopedia of Archaeal and Bacterial Type Strains, Phase II (KMG-II): from individual species to whole genera.</title>
        <authorList>
            <person name="Goeker M."/>
        </authorList>
    </citation>
    <scope>NUCLEOTIDE SEQUENCE [LARGE SCALE GENOMIC DNA]</scope>
    <source>
        <strain evidence="9 10">DSM 45499</strain>
    </source>
</reference>
<keyword evidence="4" id="KW-0326">Glycosidase</keyword>
<keyword evidence="3" id="KW-0378">Hydrolase</keyword>
<dbReference type="InterPro" id="IPR013783">
    <property type="entry name" value="Ig-like_fold"/>
</dbReference>
<dbReference type="GO" id="GO:0000272">
    <property type="term" value="P:polysaccharide catabolic process"/>
    <property type="evidence" value="ECO:0007669"/>
    <property type="project" value="UniProtKB-KW"/>
</dbReference>
<dbReference type="Gene3D" id="1.50.10.10">
    <property type="match status" value="1"/>
</dbReference>
<comment type="catalytic activity">
    <reaction evidence="1">
        <text>Hydrolysis of terminal non-reducing alpha-L-rhamnose residues in alpha-L-rhamnosides.</text>
        <dbReference type="EC" id="3.2.1.40"/>
    </reaction>
</comment>
<dbReference type="Pfam" id="PF08531">
    <property type="entry name" value="Bac_rhamnosid_N"/>
    <property type="match status" value="1"/>
</dbReference>
<evidence type="ECO:0000256" key="7">
    <source>
        <dbReference type="SAM" id="SignalP"/>
    </source>
</evidence>
<proteinExistence type="predicted"/>
<keyword evidence="7" id="KW-0732">Signal</keyword>
<sequence length="985" mass="105582">MRRRGLSLVFVVAAVLTTFLTTVAATSSANHSPGAPERLTVDGRVSPLAIDGVPHFSWLPTDRDDDEVQTAYQVVVRRGDRVVWDSGRVASTEQSWVAGPSLPAGTSYRWTVRTWDRRGAASPFAPPAAFDTGIGDGDWSGAAWVRRDTTGNDAANEWTLARRVIPVGKSRVTRARVYVAAVGDWELRVDGRSVTRGSSYGYPGEGYYDVAAPEVRAWRPLAIGIRYHYWNCRCQGRANGPVDGPSGLLVKVVVEHADGTREVTVSDSSWRLSRDTAEDVSTITYRNSDSGDVVEHHDATLAQTGWDTTRFDDTAWAPATVVGRHPRPTPESCTAYGSSPCTITHLAAQQAHVSRTTVRPVSVKRLPDGTLFADMGEVVSAVPRIGFRDGTAGHQVTVTTSYRRNNTTLAAAVAPGATTLVLADATGVHPGDEIVVDAPASGFGPGDPETRTVTSTSPQGTVLDRPLRKAHAAGTWVENSRAGRSGLDTQGSDLRYLYTQKAGRQTAEPFTYWGWRYLEIADPGERLPEISAVVQSTDVRRDEAATFSSSDRTLDAVFDLMRHSALMSAQNVFLDTPTREKGQFLGDAIDISFATMAALGERSLTRQAIVEFAHSQSRYWPNGAMNAVYPNGDGRRDIPDYTEMFPEWVMRYHQLTGDDSLVAQVFPALRGVADYLLASVDDTGLVHQLPGGSGAYGGGIIDWPAPMRYDYVVTDNGSRTVVNALAVGALRAVAAAARVTGDPIAATYDQRADAITAAMNDRLRDPSTGRYSDGLALSTGQRIDSFAEHSQSFPIAYGVAPRESYADLSAYLDELGMRQGPMTLRQLLTALERTGRTDTLVRLLTDPEGDGPARTLAEGGTFMWEQWTPGCAVAGCTGADVSQRSSESLSHGWGAAGITGILRGLLGVAVTSPGAATVTVTPPATGLDRASGTVWTERGPLRVKWTNGHRGTEVDITVPVNVTATVVLPNGSTHTVGSGHSHVAS</sequence>
<name>A0A4R7W057_9PSEU</name>
<protein>
    <recommendedName>
        <fullName evidence="2">alpha-L-rhamnosidase</fullName>
        <ecNumber evidence="2">3.2.1.40</ecNumber>
    </recommendedName>
</protein>
<comment type="caution">
    <text evidence="9">The sequence shown here is derived from an EMBL/GenBank/DDBJ whole genome shotgun (WGS) entry which is preliminary data.</text>
</comment>
<dbReference type="InterPro" id="IPR003961">
    <property type="entry name" value="FN3_dom"/>
</dbReference>
<feature type="domain" description="Fibronectin type-III" evidence="8">
    <location>
        <begin position="35"/>
        <end position="135"/>
    </location>
</feature>
<keyword evidence="10" id="KW-1185">Reference proteome</keyword>
<dbReference type="PROSITE" id="PS50853">
    <property type="entry name" value="FN3"/>
    <property type="match status" value="1"/>
</dbReference>
<evidence type="ECO:0000256" key="2">
    <source>
        <dbReference type="ARBA" id="ARBA00012652"/>
    </source>
</evidence>
<evidence type="ECO:0000256" key="1">
    <source>
        <dbReference type="ARBA" id="ARBA00001445"/>
    </source>
</evidence>
<dbReference type="InterPro" id="IPR035396">
    <property type="entry name" value="Bac_rhamnosid6H"/>
</dbReference>
<evidence type="ECO:0000256" key="4">
    <source>
        <dbReference type="ARBA" id="ARBA00023295"/>
    </source>
</evidence>